<gene>
    <name evidence="2" type="ORF">AMORRO_LOCUS973</name>
</gene>
<proteinExistence type="predicted"/>
<organism evidence="2 3">
    <name type="scientific">Acaulospora morrowiae</name>
    <dbReference type="NCBI Taxonomy" id="94023"/>
    <lineage>
        <taxon>Eukaryota</taxon>
        <taxon>Fungi</taxon>
        <taxon>Fungi incertae sedis</taxon>
        <taxon>Mucoromycota</taxon>
        <taxon>Glomeromycotina</taxon>
        <taxon>Glomeromycetes</taxon>
        <taxon>Diversisporales</taxon>
        <taxon>Acaulosporaceae</taxon>
        <taxon>Acaulospora</taxon>
    </lineage>
</organism>
<dbReference type="EMBL" id="CAJVPV010000346">
    <property type="protein sequence ID" value="CAG8452582.1"/>
    <property type="molecule type" value="Genomic_DNA"/>
</dbReference>
<dbReference type="OrthoDB" id="2365705at2759"/>
<name>A0A9N8VKC9_9GLOM</name>
<feature type="compositionally biased region" description="Basic and acidic residues" evidence="1">
    <location>
        <begin position="1"/>
        <end position="21"/>
    </location>
</feature>
<dbReference type="AlphaFoldDB" id="A0A9N8VKC9"/>
<reference evidence="2" key="1">
    <citation type="submission" date="2021-06" db="EMBL/GenBank/DDBJ databases">
        <authorList>
            <person name="Kallberg Y."/>
            <person name="Tangrot J."/>
            <person name="Rosling A."/>
        </authorList>
    </citation>
    <scope>NUCLEOTIDE SEQUENCE</scope>
    <source>
        <strain evidence="2">CL551</strain>
    </source>
</reference>
<accession>A0A9N8VKC9</accession>
<evidence type="ECO:0000256" key="1">
    <source>
        <dbReference type="SAM" id="MobiDB-lite"/>
    </source>
</evidence>
<evidence type="ECO:0000313" key="3">
    <source>
        <dbReference type="Proteomes" id="UP000789342"/>
    </source>
</evidence>
<protein>
    <submittedName>
        <fullName evidence="2">4757_t:CDS:1</fullName>
    </submittedName>
</protein>
<sequence>MPPIREHAEEEQSKLLDDRKRGGGKRSPSINTRASRVGVTNFINVIKSLHPGQSISYFPITRETLEEYIDAKRKAHIKSGSLEQYLQHIQAYNLALGYGWDGSVFGPLIKKSLDELRLIEEEALALTQSLQTEVSLDSSNESTNRISNLLTIDEHANIDENENIDEKNSKMISLLCFDATTILEQRANINLDNLKYVEPLLNLKQLYDNISSATVPLSWGSVDVLRLYYRIGTRDDSQHYELNDESAFVHFWTSFNKQDVQLIVYRKSNNDSSNVVDLTSRRSEPLSPSKTLDTLPTLKSITIRSKSRVYKQRIAVSDTTTFASLVSFAIRLTLPPGKQLVIRDTASDLEYMPGDLVREVIKGVEHADVTAAIEDVNTIDFNYF</sequence>
<feature type="region of interest" description="Disordered" evidence="1">
    <location>
        <begin position="1"/>
        <end position="31"/>
    </location>
</feature>
<keyword evidence="3" id="KW-1185">Reference proteome</keyword>
<evidence type="ECO:0000313" key="2">
    <source>
        <dbReference type="EMBL" id="CAG8452582.1"/>
    </source>
</evidence>
<dbReference type="Proteomes" id="UP000789342">
    <property type="component" value="Unassembled WGS sequence"/>
</dbReference>
<comment type="caution">
    <text evidence="2">The sequence shown here is derived from an EMBL/GenBank/DDBJ whole genome shotgun (WGS) entry which is preliminary data.</text>
</comment>